<protein>
    <submittedName>
        <fullName evidence="2">Energy coupling factor transporter S component ThiW</fullName>
    </submittedName>
</protein>
<organism evidence="2 3">
    <name type="scientific">Jeotgalicoccus aerolatus</name>
    <dbReference type="NCBI Taxonomy" id="709510"/>
    <lineage>
        <taxon>Bacteria</taxon>
        <taxon>Bacillati</taxon>
        <taxon>Bacillota</taxon>
        <taxon>Bacilli</taxon>
        <taxon>Bacillales</taxon>
        <taxon>Staphylococcaceae</taxon>
        <taxon>Jeotgalicoccus</taxon>
    </lineage>
</organism>
<feature type="transmembrane region" description="Helical" evidence="1">
    <location>
        <begin position="7"/>
        <end position="23"/>
    </location>
</feature>
<dbReference type="PIRSF" id="PIRSF024534">
    <property type="entry name" value="ThiW"/>
    <property type="match status" value="1"/>
</dbReference>
<dbReference type="Proteomes" id="UP000242700">
    <property type="component" value="Unassembled WGS sequence"/>
</dbReference>
<evidence type="ECO:0000313" key="2">
    <source>
        <dbReference type="EMBL" id="SDJ76714.1"/>
    </source>
</evidence>
<evidence type="ECO:0000256" key="1">
    <source>
        <dbReference type="SAM" id="Phobius"/>
    </source>
</evidence>
<keyword evidence="1" id="KW-0812">Transmembrane</keyword>
<feature type="transmembrane region" description="Helical" evidence="1">
    <location>
        <begin position="59"/>
        <end position="79"/>
    </location>
</feature>
<keyword evidence="1" id="KW-1133">Transmembrane helix</keyword>
<gene>
    <name evidence="2" type="ORF">SAMN05216187_102225</name>
</gene>
<proteinExistence type="predicted"/>
<dbReference type="NCBIfam" id="TIGR02359">
    <property type="entry name" value="thiW"/>
    <property type="match status" value="1"/>
</dbReference>
<dbReference type="Pfam" id="PF09512">
    <property type="entry name" value="ThiW"/>
    <property type="match status" value="1"/>
</dbReference>
<reference evidence="3" key="1">
    <citation type="submission" date="2016-10" db="EMBL/GenBank/DDBJ databases">
        <authorList>
            <person name="Varghese N."/>
            <person name="Submissions S."/>
        </authorList>
    </citation>
    <scope>NUCLEOTIDE SEQUENCE [LARGE SCALE GENOMIC DNA]</scope>
    <source>
        <strain evidence="3">CGMCC 1.8911</strain>
    </source>
</reference>
<dbReference type="STRING" id="586411.SAMN05216187_102225"/>
<keyword evidence="1" id="KW-0472">Membrane</keyword>
<dbReference type="InterPro" id="IPR012652">
    <property type="entry name" value="ThiW"/>
</dbReference>
<accession>A0A1G8WEL8</accession>
<dbReference type="EMBL" id="FNFI01000002">
    <property type="protein sequence ID" value="SDJ76714.1"/>
    <property type="molecule type" value="Genomic_DNA"/>
</dbReference>
<sequence length="126" mass="13469">MQHLINVLGAVMTGPWVIVQAFISSTLRVLTGTGTVFAFPGSMIGTLAAWLLYKFTKKLPLAALGEVLGTGIIGALSLYPLIRILNLDTNIFTAVAAAFFLSSLIGSAVSYFILKQLEKRGALLRI</sequence>
<feature type="transmembrane region" description="Helical" evidence="1">
    <location>
        <begin position="29"/>
        <end position="52"/>
    </location>
</feature>
<feature type="transmembrane region" description="Helical" evidence="1">
    <location>
        <begin position="91"/>
        <end position="114"/>
    </location>
</feature>
<name>A0A1G8WEL8_9STAP</name>
<dbReference type="AlphaFoldDB" id="A0A1G8WEL8"/>
<evidence type="ECO:0000313" key="3">
    <source>
        <dbReference type="Proteomes" id="UP000242700"/>
    </source>
</evidence>